<evidence type="ECO:0000313" key="5">
    <source>
        <dbReference type="Proteomes" id="UP000252800"/>
    </source>
</evidence>
<feature type="domain" description="HTH deoR-type" evidence="3">
    <location>
        <begin position="19"/>
        <end position="74"/>
    </location>
</feature>
<dbReference type="Gene3D" id="3.40.50.1360">
    <property type="match status" value="1"/>
</dbReference>
<reference evidence="4 5" key="1">
    <citation type="submission" date="2015-06" db="EMBL/GenBank/DDBJ databases">
        <title>The Genome Sequence of Enterococcus cecorum 170AEA1.</title>
        <authorList>
            <consortium name="The Broad Institute Genomics Platform"/>
            <consortium name="The Broad Institute Genome Sequencing Center for Infectious Disease"/>
            <person name="Earl A.M."/>
            <person name="Van Tyne D."/>
            <person name="Lebreton F."/>
            <person name="Saavedra J.T."/>
            <person name="Gilmore M.S."/>
            <person name="Manson McGuire A."/>
            <person name="Clock S."/>
            <person name="Crupain M."/>
            <person name="Rangan U."/>
            <person name="Young S."/>
            <person name="Abouelleil A."/>
            <person name="Cao P."/>
            <person name="Chapman S.B."/>
            <person name="Griggs A."/>
            <person name="Priest M."/>
            <person name="Shea T."/>
            <person name="Wortman J."/>
            <person name="Nusbaum C."/>
            <person name="Birren B."/>
        </authorList>
    </citation>
    <scope>NUCLEOTIDE SEQUENCE [LARGE SCALE GENOMIC DNA]</scope>
    <source>
        <strain evidence="4 5">170AEA1</strain>
    </source>
</reference>
<organism evidence="4 5">
    <name type="scientific">Enterococcus cecorum</name>
    <dbReference type="NCBI Taxonomy" id="44008"/>
    <lineage>
        <taxon>Bacteria</taxon>
        <taxon>Bacillati</taxon>
        <taxon>Bacillota</taxon>
        <taxon>Bacilli</taxon>
        <taxon>Lactobacillales</taxon>
        <taxon>Enterococcaceae</taxon>
        <taxon>Enterococcus</taxon>
    </lineage>
</organism>
<dbReference type="InterPro" id="IPR036388">
    <property type="entry name" value="WH-like_DNA-bd_sf"/>
</dbReference>
<protein>
    <recommendedName>
        <fullName evidence="3">HTH deoR-type domain-containing protein</fullName>
    </recommendedName>
</protein>
<dbReference type="Gene3D" id="1.10.10.10">
    <property type="entry name" value="Winged helix-like DNA-binding domain superfamily/Winged helix DNA-binding domain"/>
    <property type="match status" value="1"/>
</dbReference>
<dbReference type="InterPro" id="IPR036390">
    <property type="entry name" value="WH_DNA-bd_sf"/>
</dbReference>
<evidence type="ECO:0000256" key="1">
    <source>
        <dbReference type="ARBA" id="ARBA00023015"/>
    </source>
</evidence>
<name>A0A366SIF7_9ENTE</name>
<dbReference type="EMBL" id="LEOY01000002">
    <property type="protein sequence ID" value="RBR31604.1"/>
    <property type="molecule type" value="Genomic_DNA"/>
</dbReference>
<keyword evidence="2" id="KW-0804">Transcription</keyword>
<dbReference type="InterPro" id="IPR001034">
    <property type="entry name" value="DeoR_HTH"/>
</dbReference>
<dbReference type="InterPro" id="IPR037171">
    <property type="entry name" value="NagB/RpiA_transferase-like"/>
</dbReference>
<dbReference type="SMART" id="SM01134">
    <property type="entry name" value="DeoRC"/>
    <property type="match status" value="1"/>
</dbReference>
<dbReference type="Proteomes" id="UP000252800">
    <property type="component" value="Unassembled WGS sequence"/>
</dbReference>
<evidence type="ECO:0000313" key="4">
    <source>
        <dbReference type="EMBL" id="RBR31604.1"/>
    </source>
</evidence>
<dbReference type="PANTHER" id="PTHR30363:SF8">
    <property type="entry name" value="DEOXYRIBOSE OPERON REPRESSOR"/>
    <property type="match status" value="1"/>
</dbReference>
<evidence type="ECO:0000256" key="2">
    <source>
        <dbReference type="ARBA" id="ARBA00023163"/>
    </source>
</evidence>
<dbReference type="Pfam" id="PF08220">
    <property type="entry name" value="HTH_DeoR"/>
    <property type="match status" value="1"/>
</dbReference>
<accession>A0A366SIF7</accession>
<dbReference type="InterPro" id="IPR014036">
    <property type="entry name" value="DeoR-like_C"/>
</dbReference>
<sequence>MSKKKINLPKKMKRSNEEIRQRREEILHYLKENGRTEIKDLSKYFNVSEMTIRRDCAKLSEMGQIIQPFGYVEIFQEVEGQKNDPLEQIKLSIAKEAARHVEDGDTLFINTSSTATASLQFLQDTSIILMTNNLAVADIQHHPDSSIILSGGEIRYSKKALTGDIAVDSFAHARSDVSIIGCDGVDLTTGITTSVFHESKINQKIIENSSTLIVVCDYRKIGHQANFTIGKIEDIDILITDSYADERILTTLEKSGVQVIQVQI</sequence>
<evidence type="ECO:0000259" key="3">
    <source>
        <dbReference type="PROSITE" id="PS51000"/>
    </source>
</evidence>
<dbReference type="SUPFAM" id="SSF100950">
    <property type="entry name" value="NagB/RpiA/CoA transferase-like"/>
    <property type="match status" value="1"/>
</dbReference>
<dbReference type="SMART" id="SM00420">
    <property type="entry name" value="HTH_DEOR"/>
    <property type="match status" value="1"/>
</dbReference>
<comment type="caution">
    <text evidence="4">The sequence shown here is derived from an EMBL/GenBank/DDBJ whole genome shotgun (WGS) entry which is preliminary data.</text>
</comment>
<dbReference type="PANTHER" id="PTHR30363">
    <property type="entry name" value="HTH-TYPE TRANSCRIPTIONAL REGULATOR SRLR-RELATED"/>
    <property type="match status" value="1"/>
</dbReference>
<dbReference type="GO" id="GO:0003700">
    <property type="term" value="F:DNA-binding transcription factor activity"/>
    <property type="evidence" value="ECO:0007669"/>
    <property type="project" value="InterPro"/>
</dbReference>
<keyword evidence="1" id="KW-0805">Transcription regulation</keyword>
<dbReference type="AlphaFoldDB" id="A0A366SIF7"/>
<dbReference type="SUPFAM" id="SSF46785">
    <property type="entry name" value="Winged helix' DNA-binding domain"/>
    <property type="match status" value="1"/>
</dbReference>
<proteinExistence type="predicted"/>
<dbReference type="PROSITE" id="PS51000">
    <property type="entry name" value="HTH_DEOR_2"/>
    <property type="match status" value="1"/>
</dbReference>
<dbReference type="Pfam" id="PF00455">
    <property type="entry name" value="DeoRC"/>
    <property type="match status" value="1"/>
</dbReference>
<dbReference type="InterPro" id="IPR050313">
    <property type="entry name" value="Carb_Metab_HTH_regulators"/>
</dbReference>
<gene>
    <name evidence="4" type="ORF">EB18_00026</name>
</gene>